<keyword evidence="18" id="KW-1185">Reference proteome</keyword>
<evidence type="ECO:0000256" key="14">
    <source>
        <dbReference type="ARBA" id="ARBA00050770"/>
    </source>
</evidence>
<evidence type="ECO:0000256" key="13">
    <source>
        <dbReference type="ARBA" id="ARBA00038874"/>
    </source>
</evidence>
<comment type="pathway">
    <text evidence="1">Lipid metabolism.</text>
</comment>
<dbReference type="EC" id="2.7.1.32" evidence="16"/>
<dbReference type="FunFam" id="3.90.1200.10:FF:000005">
    <property type="entry name" value="Choline kinase alpha"/>
    <property type="match status" value="1"/>
</dbReference>
<name>A0AA97L7N0_EUBMA</name>
<evidence type="ECO:0000256" key="1">
    <source>
        <dbReference type="ARBA" id="ARBA00005189"/>
    </source>
</evidence>
<dbReference type="GO" id="GO:0004305">
    <property type="term" value="F:ethanolamine kinase activity"/>
    <property type="evidence" value="ECO:0007669"/>
    <property type="project" value="UniProtKB-EC"/>
</dbReference>
<dbReference type="GeneID" id="129336203"/>
<dbReference type="SUPFAM" id="SSF56112">
    <property type="entry name" value="Protein kinase-like (PK-like)"/>
    <property type="match status" value="1"/>
</dbReference>
<dbReference type="AlphaFoldDB" id="A0AA97L7N0"/>
<dbReference type="CTD" id="1120"/>
<evidence type="ECO:0000256" key="4">
    <source>
        <dbReference type="ARBA" id="ARBA00022741"/>
    </source>
</evidence>
<comment type="pathway">
    <text evidence="11">Phospholipid metabolism; phosphatidylethanolamine biosynthesis; phosphatidylethanolamine from ethanolamine: step 1/3.</text>
</comment>
<evidence type="ECO:0000256" key="17">
    <source>
        <dbReference type="ARBA" id="ARBA00081737"/>
    </source>
</evidence>
<keyword evidence="5 19" id="KW-0418">Kinase</keyword>
<evidence type="ECO:0000256" key="16">
    <source>
        <dbReference type="ARBA" id="ARBA00066350"/>
    </source>
</evidence>
<keyword evidence="9" id="KW-0594">Phospholipid biosynthesis</keyword>
<proteinExistence type="inferred from homology"/>
<comment type="catalytic activity">
    <reaction evidence="15">
        <text>choline + ATP = phosphocholine + ADP + H(+)</text>
        <dbReference type="Rhea" id="RHEA:12837"/>
        <dbReference type="ChEBI" id="CHEBI:15354"/>
        <dbReference type="ChEBI" id="CHEBI:15378"/>
        <dbReference type="ChEBI" id="CHEBI:30616"/>
        <dbReference type="ChEBI" id="CHEBI:295975"/>
        <dbReference type="ChEBI" id="CHEBI:456216"/>
        <dbReference type="EC" id="2.7.1.32"/>
    </reaction>
    <physiologicalReaction direction="left-to-right" evidence="15">
        <dbReference type="Rhea" id="RHEA:12838"/>
    </physiologicalReaction>
</comment>
<evidence type="ECO:0000256" key="11">
    <source>
        <dbReference type="ARBA" id="ARBA00037883"/>
    </source>
</evidence>
<dbReference type="PANTHER" id="PTHR22603:SF35">
    <property type="entry name" value="CHOLINE_ETHANOLAMINE KINASE"/>
    <property type="match status" value="1"/>
</dbReference>
<dbReference type="RefSeq" id="XP_054845238.1">
    <property type="nucleotide sequence ID" value="XM_054989263.1"/>
</dbReference>
<dbReference type="PANTHER" id="PTHR22603">
    <property type="entry name" value="CHOLINE/ETHANOALAMINE KINASE"/>
    <property type="match status" value="1"/>
</dbReference>
<evidence type="ECO:0000256" key="5">
    <source>
        <dbReference type="ARBA" id="ARBA00022777"/>
    </source>
</evidence>
<keyword evidence="7" id="KW-0007">Acetylation</keyword>
<keyword evidence="4" id="KW-0547">Nucleotide-binding</keyword>
<evidence type="ECO:0000256" key="6">
    <source>
        <dbReference type="ARBA" id="ARBA00022840"/>
    </source>
</evidence>
<reference evidence="19" key="1">
    <citation type="submission" date="2025-08" db="UniProtKB">
        <authorList>
            <consortium name="RefSeq"/>
        </authorList>
    </citation>
    <scope>IDENTIFICATION</scope>
    <source>
        <tissue evidence="19">Blood</tissue>
    </source>
</reference>
<evidence type="ECO:0000256" key="3">
    <source>
        <dbReference type="ARBA" id="ARBA00022679"/>
    </source>
</evidence>
<evidence type="ECO:0000256" key="2">
    <source>
        <dbReference type="ARBA" id="ARBA00022516"/>
    </source>
</evidence>
<evidence type="ECO:0000313" key="18">
    <source>
        <dbReference type="Proteomes" id="UP001190640"/>
    </source>
</evidence>
<evidence type="ECO:0000313" key="19">
    <source>
        <dbReference type="RefSeq" id="XP_054845238.1"/>
    </source>
</evidence>
<dbReference type="CDD" id="cd05156">
    <property type="entry name" value="ChoK_euk"/>
    <property type="match status" value="1"/>
</dbReference>
<evidence type="ECO:0000256" key="9">
    <source>
        <dbReference type="ARBA" id="ARBA00023209"/>
    </source>
</evidence>
<keyword evidence="2" id="KW-0444">Lipid biosynthesis</keyword>
<dbReference type="InterPro" id="IPR011009">
    <property type="entry name" value="Kinase-like_dom_sf"/>
</dbReference>
<dbReference type="GO" id="GO:0005524">
    <property type="term" value="F:ATP binding"/>
    <property type="evidence" value="ECO:0007669"/>
    <property type="project" value="UniProtKB-KW"/>
</dbReference>
<dbReference type="EC" id="2.7.1.82" evidence="13"/>
<comment type="similarity">
    <text evidence="12">Belongs to the choline/ethanolamine kinase family.</text>
</comment>
<accession>A0AA97L7N0</accession>
<dbReference type="GO" id="GO:0006646">
    <property type="term" value="P:phosphatidylethanolamine biosynthetic process"/>
    <property type="evidence" value="ECO:0007669"/>
    <property type="project" value="TreeGrafter"/>
</dbReference>
<protein>
    <recommendedName>
        <fullName evidence="17">Ethanolamine kinase</fullName>
        <ecNumber evidence="16">2.7.1.32</ecNumber>
        <ecNumber evidence="13">2.7.1.82</ecNumber>
    </recommendedName>
</protein>
<evidence type="ECO:0000256" key="12">
    <source>
        <dbReference type="ARBA" id="ARBA00038211"/>
    </source>
</evidence>
<dbReference type="GO" id="GO:0005737">
    <property type="term" value="C:cytoplasm"/>
    <property type="evidence" value="ECO:0007669"/>
    <property type="project" value="TreeGrafter"/>
</dbReference>
<comment type="catalytic activity">
    <reaction evidence="14">
        <text>ethanolamine + ATP = phosphoethanolamine + ADP + H(+)</text>
        <dbReference type="Rhea" id="RHEA:13069"/>
        <dbReference type="ChEBI" id="CHEBI:15378"/>
        <dbReference type="ChEBI" id="CHEBI:30616"/>
        <dbReference type="ChEBI" id="CHEBI:57603"/>
        <dbReference type="ChEBI" id="CHEBI:58190"/>
        <dbReference type="ChEBI" id="CHEBI:456216"/>
        <dbReference type="EC" id="2.7.1.82"/>
    </reaction>
    <physiologicalReaction direction="left-to-right" evidence="14">
        <dbReference type="Rhea" id="RHEA:13070"/>
    </physiologicalReaction>
</comment>
<dbReference type="Proteomes" id="UP001190640">
    <property type="component" value="Chromosome 9"/>
</dbReference>
<keyword evidence="8" id="KW-0443">Lipid metabolism</keyword>
<organism evidence="18 19">
    <name type="scientific">Eublepharis macularius</name>
    <name type="common">Leopard gecko</name>
    <name type="synonym">Cyrtodactylus macularius</name>
    <dbReference type="NCBI Taxonomy" id="481883"/>
    <lineage>
        <taxon>Eukaryota</taxon>
        <taxon>Metazoa</taxon>
        <taxon>Chordata</taxon>
        <taxon>Craniata</taxon>
        <taxon>Vertebrata</taxon>
        <taxon>Euteleostomi</taxon>
        <taxon>Lepidosauria</taxon>
        <taxon>Squamata</taxon>
        <taxon>Bifurcata</taxon>
        <taxon>Gekkota</taxon>
        <taxon>Eublepharidae</taxon>
        <taxon>Eublepharinae</taxon>
        <taxon>Eublepharis</taxon>
    </lineage>
</organism>
<evidence type="ECO:0000256" key="15">
    <source>
        <dbReference type="ARBA" id="ARBA00052454"/>
    </source>
</evidence>
<evidence type="ECO:0000256" key="10">
    <source>
        <dbReference type="ARBA" id="ARBA00023264"/>
    </source>
</evidence>
<keyword evidence="6" id="KW-0067">ATP-binding</keyword>
<keyword evidence="3" id="KW-0808">Transferase</keyword>
<dbReference type="GO" id="GO:0004103">
    <property type="term" value="F:choline kinase activity"/>
    <property type="evidence" value="ECO:0007669"/>
    <property type="project" value="UniProtKB-EC"/>
</dbReference>
<evidence type="ECO:0000256" key="8">
    <source>
        <dbReference type="ARBA" id="ARBA00023098"/>
    </source>
</evidence>
<keyword evidence="10" id="KW-1208">Phospholipid metabolism</keyword>
<gene>
    <name evidence="19" type="primary">CHKB</name>
</gene>
<dbReference type="Pfam" id="PF01633">
    <property type="entry name" value="Choline_kinase"/>
    <property type="match status" value="1"/>
</dbReference>
<evidence type="ECO:0000256" key="7">
    <source>
        <dbReference type="ARBA" id="ARBA00022990"/>
    </source>
</evidence>
<sequence>MFHVTAAAQLVLQVGNFLEIWGEAGPQGMMADRPLSKAAIFSRGTDFCGLGITCNSGRSLATTWSGGLSNLLYKCTLPDHIATAENEPRQVLLRIYGAILQSRRLLTEDLPEPSISGEIAVKMARFHGMVMPFNKEPKWMFGTMERYLKQISELTFPQEAQLRKLNRLKAYNLEAEMRSLRALLEATPSPVVFCHNDVQEGNILLLAGRENLSSDRLMLIDFEYSSYNYRGFDIANHFCEWVYNYSHDQWPFYKASPENYPSRHQQLHFVRSYLSEARGKSPPPSPEEQERMEAEMLLEISRFTLASHFFWGLWSILQAKISTIEFGYLEYAQCRFEAYFQQKALCE</sequence>
<dbReference type="Gene3D" id="3.90.1200.10">
    <property type="match status" value="1"/>
</dbReference>